<gene>
    <name evidence="8" type="ORF">Pro02_56590</name>
</gene>
<dbReference type="GO" id="GO:0000160">
    <property type="term" value="P:phosphorelay signal transduction system"/>
    <property type="evidence" value="ECO:0007669"/>
    <property type="project" value="UniProtKB-KW"/>
</dbReference>
<reference evidence="8" key="1">
    <citation type="submission" date="2021-01" db="EMBL/GenBank/DDBJ databases">
        <title>Whole genome shotgun sequence of Planobispora rosea NBRC 15558.</title>
        <authorList>
            <person name="Komaki H."/>
            <person name="Tamura T."/>
        </authorList>
    </citation>
    <scope>NUCLEOTIDE SEQUENCE</scope>
    <source>
        <strain evidence="8">NBRC 15558</strain>
    </source>
</reference>
<dbReference type="SMART" id="SM00100">
    <property type="entry name" value="cNMP"/>
    <property type="match status" value="1"/>
</dbReference>
<dbReference type="EMBL" id="BOOI01000057">
    <property type="protein sequence ID" value="GIH87251.1"/>
    <property type="molecule type" value="Genomic_DNA"/>
</dbReference>
<sequence>MADAEDAQRLRSLLTSIELFAGVTEEQYEWLATAARRRRLADGEVLFRDGDPATEFYVLLDGELVVTKVEDGREEILTRHTTRSKPDGGQDGKPTAAHGFTGELPLLTDGGYVATVTAVGETTVLVYPKPVFFEMLVRCPSVARVLLPVLAWRIKASELQARNRATVMALGTLAAGLAHELNNPAAAVARAAQELRPAVARLTDTASAWGRIATDEERDALARTADDALDTPAPTETDPVTLADIEDEIADWADEQGAARAARLASALADLGLSQEWLARRTAGLHSGAVPVALDHLAALLEVRGLVNELQIAAPRISALIAATRDYANLDRAPEQRFSVTDGLEATLTVLRSKLSEVRVVREYDAEIPEILGYPTELNQVWTNLIDNAVDAMDGRGTLTLRTSLEGNCLTVEIGDSGSGIPADSLSRIFEPFYTTKDVGKGTGLGLHLSYRIVTQRHNGSITVRSVPGDTRMLVRIPVEGSRGTLCAS</sequence>
<keyword evidence="3 8" id="KW-0418">Kinase</keyword>
<dbReference type="InterPro" id="IPR005467">
    <property type="entry name" value="His_kinase_dom"/>
</dbReference>
<feature type="domain" description="Cyclic nucleotide-binding" evidence="6">
    <location>
        <begin position="19"/>
        <end position="153"/>
    </location>
</feature>
<dbReference type="Gene3D" id="1.10.287.130">
    <property type="match status" value="1"/>
</dbReference>
<comment type="caution">
    <text evidence="8">The sequence shown here is derived from an EMBL/GenBank/DDBJ whole genome shotgun (WGS) entry which is preliminary data.</text>
</comment>
<evidence type="ECO:0000313" key="9">
    <source>
        <dbReference type="Proteomes" id="UP000655044"/>
    </source>
</evidence>
<proteinExistence type="predicted"/>
<dbReference type="CDD" id="cd00038">
    <property type="entry name" value="CAP_ED"/>
    <property type="match status" value="1"/>
</dbReference>
<dbReference type="Gene3D" id="3.30.565.10">
    <property type="entry name" value="Histidine kinase-like ATPase, C-terminal domain"/>
    <property type="match status" value="1"/>
</dbReference>
<dbReference type="Pfam" id="PF00027">
    <property type="entry name" value="cNMP_binding"/>
    <property type="match status" value="1"/>
</dbReference>
<feature type="domain" description="Histidine kinase" evidence="7">
    <location>
        <begin position="316"/>
        <end position="481"/>
    </location>
</feature>
<evidence type="ECO:0000256" key="4">
    <source>
        <dbReference type="ARBA" id="ARBA00023012"/>
    </source>
</evidence>
<dbReference type="SMART" id="SM00387">
    <property type="entry name" value="HATPase_c"/>
    <property type="match status" value="1"/>
</dbReference>
<dbReference type="SUPFAM" id="SSF55874">
    <property type="entry name" value="ATPase domain of HSP90 chaperone/DNA topoisomerase II/histidine kinase"/>
    <property type="match status" value="1"/>
</dbReference>
<dbReference type="GO" id="GO:0004673">
    <property type="term" value="F:protein histidine kinase activity"/>
    <property type="evidence" value="ECO:0007669"/>
    <property type="project" value="UniProtKB-EC"/>
</dbReference>
<dbReference type="PROSITE" id="PS50109">
    <property type="entry name" value="HIS_KIN"/>
    <property type="match status" value="1"/>
</dbReference>
<dbReference type="Proteomes" id="UP000655044">
    <property type="component" value="Unassembled WGS sequence"/>
</dbReference>
<keyword evidence="3 8" id="KW-0808">Transferase</keyword>
<protein>
    <recommendedName>
        <fullName evidence="2">histidine kinase</fullName>
        <ecNumber evidence="2">2.7.13.3</ecNumber>
    </recommendedName>
</protein>
<feature type="compositionally biased region" description="Basic and acidic residues" evidence="5">
    <location>
        <begin position="76"/>
        <end position="90"/>
    </location>
</feature>
<dbReference type="InterPro" id="IPR018490">
    <property type="entry name" value="cNMP-bd_dom_sf"/>
</dbReference>
<dbReference type="InterPro" id="IPR004358">
    <property type="entry name" value="Sig_transdc_His_kin-like_C"/>
</dbReference>
<dbReference type="SUPFAM" id="SSF51206">
    <property type="entry name" value="cAMP-binding domain-like"/>
    <property type="match status" value="1"/>
</dbReference>
<keyword evidence="4" id="KW-0902">Two-component regulatory system</keyword>
<evidence type="ECO:0000256" key="1">
    <source>
        <dbReference type="ARBA" id="ARBA00000085"/>
    </source>
</evidence>
<dbReference type="Pfam" id="PF02518">
    <property type="entry name" value="HATPase_c"/>
    <property type="match status" value="1"/>
</dbReference>
<dbReference type="InterPro" id="IPR014710">
    <property type="entry name" value="RmlC-like_jellyroll"/>
</dbReference>
<dbReference type="InterPro" id="IPR000595">
    <property type="entry name" value="cNMP-bd_dom"/>
</dbReference>
<dbReference type="InterPro" id="IPR036890">
    <property type="entry name" value="HATPase_C_sf"/>
</dbReference>
<accession>A0A8J3S2H1</accession>
<name>A0A8J3S2H1_PLARO</name>
<dbReference type="PANTHER" id="PTHR43065:SF48">
    <property type="entry name" value="HISTIDINE KINASE"/>
    <property type="match status" value="1"/>
</dbReference>
<dbReference type="OrthoDB" id="1931120at2"/>
<dbReference type="Gene3D" id="2.60.120.10">
    <property type="entry name" value="Jelly Rolls"/>
    <property type="match status" value="1"/>
</dbReference>
<feature type="region of interest" description="Disordered" evidence="5">
    <location>
        <begin position="76"/>
        <end position="98"/>
    </location>
</feature>
<evidence type="ECO:0000259" key="7">
    <source>
        <dbReference type="PROSITE" id="PS50109"/>
    </source>
</evidence>
<dbReference type="PRINTS" id="PR00344">
    <property type="entry name" value="BCTRLSENSOR"/>
</dbReference>
<dbReference type="EC" id="2.7.13.3" evidence="2"/>
<organism evidence="8 9">
    <name type="scientific">Planobispora rosea</name>
    <dbReference type="NCBI Taxonomy" id="35762"/>
    <lineage>
        <taxon>Bacteria</taxon>
        <taxon>Bacillati</taxon>
        <taxon>Actinomycetota</taxon>
        <taxon>Actinomycetes</taxon>
        <taxon>Streptosporangiales</taxon>
        <taxon>Streptosporangiaceae</taxon>
        <taxon>Planobispora</taxon>
    </lineage>
</organism>
<dbReference type="RefSeq" id="WP_068926253.1">
    <property type="nucleotide sequence ID" value="NZ_BMQP01000038.1"/>
</dbReference>
<evidence type="ECO:0000313" key="8">
    <source>
        <dbReference type="EMBL" id="GIH87251.1"/>
    </source>
</evidence>
<dbReference type="PROSITE" id="PS50042">
    <property type="entry name" value="CNMP_BINDING_3"/>
    <property type="match status" value="1"/>
</dbReference>
<dbReference type="AlphaFoldDB" id="A0A8J3S2H1"/>
<evidence type="ECO:0000259" key="6">
    <source>
        <dbReference type="PROSITE" id="PS50042"/>
    </source>
</evidence>
<evidence type="ECO:0000256" key="3">
    <source>
        <dbReference type="ARBA" id="ARBA00022777"/>
    </source>
</evidence>
<evidence type="ECO:0000256" key="5">
    <source>
        <dbReference type="SAM" id="MobiDB-lite"/>
    </source>
</evidence>
<evidence type="ECO:0000256" key="2">
    <source>
        <dbReference type="ARBA" id="ARBA00012438"/>
    </source>
</evidence>
<comment type="catalytic activity">
    <reaction evidence="1">
        <text>ATP + protein L-histidine = ADP + protein N-phospho-L-histidine.</text>
        <dbReference type="EC" id="2.7.13.3"/>
    </reaction>
</comment>
<keyword evidence="9" id="KW-1185">Reference proteome</keyword>
<dbReference type="PANTHER" id="PTHR43065">
    <property type="entry name" value="SENSOR HISTIDINE KINASE"/>
    <property type="match status" value="1"/>
</dbReference>
<dbReference type="InterPro" id="IPR003594">
    <property type="entry name" value="HATPase_dom"/>
</dbReference>